<evidence type="ECO:0000259" key="3">
    <source>
        <dbReference type="Pfam" id="PF02769"/>
    </source>
</evidence>
<dbReference type="InterPro" id="IPR036676">
    <property type="entry name" value="PurM-like_C_sf"/>
</dbReference>
<dbReference type="InterPro" id="IPR010918">
    <property type="entry name" value="PurM-like_C_dom"/>
</dbReference>
<dbReference type="Proteomes" id="UP000306007">
    <property type="component" value="Chromosome"/>
</dbReference>
<dbReference type="EMBL" id="CP040846">
    <property type="protein sequence ID" value="QDA30909.1"/>
    <property type="molecule type" value="Genomic_DNA"/>
</dbReference>
<organism evidence="4 5">
    <name type="scientific">Thermococcus indicus</name>
    <dbReference type="NCBI Taxonomy" id="2586643"/>
    <lineage>
        <taxon>Archaea</taxon>
        <taxon>Methanobacteriati</taxon>
        <taxon>Methanobacteriota</taxon>
        <taxon>Thermococci</taxon>
        <taxon>Thermococcales</taxon>
        <taxon>Thermococcaceae</taxon>
        <taxon>Thermococcus</taxon>
    </lineage>
</organism>
<proteinExistence type="inferred from homology"/>
<dbReference type="CDD" id="cd02197">
    <property type="entry name" value="HypE"/>
    <property type="match status" value="1"/>
</dbReference>
<evidence type="ECO:0000313" key="4">
    <source>
        <dbReference type="EMBL" id="QDA30909.1"/>
    </source>
</evidence>
<dbReference type="PIRSF" id="PIRSF005644">
    <property type="entry name" value="Hdrgns_mtr_HypE"/>
    <property type="match status" value="1"/>
</dbReference>
<feature type="domain" description="PurM-like N-terminal" evidence="2">
    <location>
        <begin position="42"/>
        <end position="152"/>
    </location>
</feature>
<dbReference type="NCBIfam" id="TIGR02124">
    <property type="entry name" value="hypE"/>
    <property type="match status" value="1"/>
</dbReference>
<dbReference type="OrthoDB" id="31494at2157"/>
<keyword evidence="5" id="KW-1185">Reference proteome</keyword>
<dbReference type="InterPro" id="IPR016188">
    <property type="entry name" value="PurM-like_N"/>
</dbReference>
<sequence length="338" mass="35666">MVEKIKLEHGAGGEIMEELLRDVILKNLSLKSAGGIGLDALDDGATIPFGDKHIVFTIDGHTVRPLFFPGGDIGRLAVSGTVNDLAVMGAKPLALANSMIIGEGFDGEDLKRILRSMDETAKEVPVPIVTGDTKVVEDGIGIFVITAGIGIAERPVSDAGAKVGDVVLVSGTVGDHGIALMSHREGIAFETELESDVAPIWEVVEAVAKAIGWEKVHAMKDPTRGGLSNALNEMARKANVGILIREADVPVRPEVRAASDMLGISPFDVANEGKVVMVVPREHAEEALEAMRRTEKGRNAAVIGEVIGDYRGKVLVETGIGGKRFLEPPAGDPVPRVC</sequence>
<evidence type="ECO:0000256" key="1">
    <source>
        <dbReference type="ARBA" id="ARBA00006243"/>
    </source>
</evidence>
<dbReference type="Gene3D" id="3.30.1330.10">
    <property type="entry name" value="PurM-like, N-terminal domain"/>
    <property type="match status" value="1"/>
</dbReference>
<dbReference type="PANTHER" id="PTHR30303">
    <property type="entry name" value="HYDROGENASE ISOENZYMES FORMATION PROTEIN HYPE"/>
    <property type="match status" value="1"/>
</dbReference>
<dbReference type="PANTHER" id="PTHR30303:SF0">
    <property type="entry name" value="CARBAMOYL DEHYDRATASE HYPE"/>
    <property type="match status" value="1"/>
</dbReference>
<dbReference type="RefSeq" id="WP_139680274.1">
    <property type="nucleotide sequence ID" value="NZ_CP040846.1"/>
</dbReference>
<dbReference type="GeneID" id="40474290"/>
<dbReference type="Pfam" id="PF02769">
    <property type="entry name" value="AIRS_C"/>
    <property type="match status" value="1"/>
</dbReference>
<dbReference type="SUPFAM" id="SSF56042">
    <property type="entry name" value="PurM C-terminal domain-like"/>
    <property type="match status" value="1"/>
</dbReference>
<evidence type="ECO:0000313" key="5">
    <source>
        <dbReference type="Proteomes" id="UP000306007"/>
    </source>
</evidence>
<dbReference type="InterPro" id="IPR036921">
    <property type="entry name" value="PurM-like_N_sf"/>
</dbReference>
<dbReference type="KEGG" id="tic:FH039_03860"/>
<dbReference type="SUPFAM" id="SSF55326">
    <property type="entry name" value="PurM N-terminal domain-like"/>
    <property type="match status" value="1"/>
</dbReference>
<evidence type="ECO:0000259" key="2">
    <source>
        <dbReference type="Pfam" id="PF00586"/>
    </source>
</evidence>
<name>A0A4Y5SL68_9EURY</name>
<comment type="similarity">
    <text evidence="1">Belongs to the HypE family.</text>
</comment>
<gene>
    <name evidence="4" type="primary">hypE</name>
    <name evidence="4" type="ORF">FH039_03860</name>
</gene>
<dbReference type="Pfam" id="PF00586">
    <property type="entry name" value="AIRS"/>
    <property type="match status" value="1"/>
</dbReference>
<protein>
    <submittedName>
        <fullName evidence="4">Hydrogenase expression/formation protein HypE</fullName>
    </submittedName>
</protein>
<dbReference type="GO" id="GO:0051604">
    <property type="term" value="P:protein maturation"/>
    <property type="evidence" value="ECO:0007669"/>
    <property type="project" value="TreeGrafter"/>
</dbReference>
<reference evidence="4 5" key="1">
    <citation type="submission" date="2019-06" db="EMBL/GenBank/DDBJ databases">
        <title>Thermococcus indicus sp. nov., a Fe(III)-reducing hyperthermophilic archaeon isolated from the Onnuri vent field of the Central Indian Ocean ridge.</title>
        <authorList>
            <person name="Lim J.K."/>
            <person name="Kim Y.J."/>
            <person name="Kwon K.K."/>
        </authorList>
    </citation>
    <scope>NUCLEOTIDE SEQUENCE [LARGE SCALE GENOMIC DNA]</scope>
    <source>
        <strain evidence="4 5">IOH1</strain>
    </source>
</reference>
<dbReference type="InterPro" id="IPR011854">
    <property type="entry name" value="HypE"/>
</dbReference>
<dbReference type="Gene3D" id="3.90.650.10">
    <property type="entry name" value="PurM-like C-terminal domain"/>
    <property type="match status" value="1"/>
</dbReference>
<dbReference type="AlphaFoldDB" id="A0A4Y5SL68"/>
<feature type="domain" description="PurM-like C-terminal" evidence="3">
    <location>
        <begin position="162"/>
        <end position="316"/>
    </location>
</feature>
<accession>A0A4Y5SL68</accession>